<proteinExistence type="predicted"/>
<comment type="caution">
    <text evidence="6">The sequence shown here is derived from an EMBL/GenBank/DDBJ whole genome shotgun (WGS) entry which is preliminary data.</text>
</comment>
<dbReference type="InterPro" id="IPR025874">
    <property type="entry name" value="DZR"/>
</dbReference>
<dbReference type="InterPro" id="IPR054529">
    <property type="entry name" value="TcaA_2nd"/>
</dbReference>
<reference evidence="6 8" key="1">
    <citation type="submission" date="2023-03" db="EMBL/GenBank/DDBJ databases">
        <authorList>
            <person name="Shen W."/>
            <person name="Cai J."/>
        </authorList>
    </citation>
    <scope>NUCLEOTIDE SEQUENCE</scope>
    <source>
        <strain evidence="6">P55-2</strain>
        <strain evidence="5 8">P72-2</strain>
    </source>
</reference>
<dbReference type="EMBL" id="JARPYT010000006">
    <property type="protein sequence ID" value="MDT2637057.1"/>
    <property type="molecule type" value="Genomic_DNA"/>
</dbReference>
<keyword evidence="8" id="KW-1185">Reference proteome</keyword>
<evidence type="ECO:0000313" key="6">
    <source>
        <dbReference type="EMBL" id="MDT2637057.1"/>
    </source>
</evidence>
<evidence type="ECO:0000256" key="1">
    <source>
        <dbReference type="SAM" id="Phobius"/>
    </source>
</evidence>
<dbReference type="PANTHER" id="PTHR40038:SF1">
    <property type="entry name" value="MEMBRANE-ASSOCIATED PROTEIN TCAA"/>
    <property type="match status" value="1"/>
</dbReference>
<accession>A0AAW8THI8</accession>
<keyword evidence="1" id="KW-0812">Transmembrane</keyword>
<evidence type="ECO:0000313" key="7">
    <source>
        <dbReference type="Proteomes" id="UP001245561"/>
    </source>
</evidence>
<dbReference type="Pfam" id="PF12773">
    <property type="entry name" value="DZR"/>
    <property type="match status" value="1"/>
</dbReference>
<evidence type="ECO:0000313" key="5">
    <source>
        <dbReference type="EMBL" id="MDT2596436.1"/>
    </source>
</evidence>
<evidence type="ECO:0000313" key="8">
    <source>
        <dbReference type="Proteomes" id="UP001256547"/>
    </source>
</evidence>
<evidence type="ECO:0000259" key="3">
    <source>
        <dbReference type="Pfam" id="PF22813"/>
    </source>
</evidence>
<feature type="domain" description="TcaA 4th" evidence="4">
    <location>
        <begin position="288"/>
        <end position="350"/>
    </location>
</feature>
<name>A0AAW8THI8_9ENTE</name>
<dbReference type="GO" id="GO:0005886">
    <property type="term" value="C:plasma membrane"/>
    <property type="evidence" value="ECO:0007669"/>
    <property type="project" value="UniProtKB-SubCell"/>
</dbReference>
<dbReference type="Proteomes" id="UP001245561">
    <property type="component" value="Unassembled WGS sequence"/>
</dbReference>
<dbReference type="Pfam" id="PF22813">
    <property type="entry name" value="TcaA_2nd"/>
    <property type="match status" value="1"/>
</dbReference>
<gene>
    <name evidence="6" type="ORF">P7D36_05955</name>
    <name evidence="5" type="ORF">P7D39_05260</name>
</gene>
<feature type="domain" description="TcaA second" evidence="3">
    <location>
        <begin position="119"/>
        <end position="206"/>
    </location>
</feature>
<organism evidence="6 7">
    <name type="scientific">Enterococcus dongliensis</name>
    <dbReference type="NCBI Taxonomy" id="2559925"/>
    <lineage>
        <taxon>Bacteria</taxon>
        <taxon>Bacillati</taxon>
        <taxon>Bacillota</taxon>
        <taxon>Bacilli</taxon>
        <taxon>Lactobacillales</taxon>
        <taxon>Enterococcaceae</taxon>
        <taxon>Enterococcus</taxon>
    </lineage>
</organism>
<feature type="domain" description="DZANK-type" evidence="2">
    <location>
        <begin position="4"/>
        <end position="69"/>
    </location>
</feature>
<keyword evidence="1" id="KW-1133">Transmembrane helix</keyword>
<dbReference type="Pfam" id="PF22820">
    <property type="entry name" value="TcaA_3rd_4th"/>
    <property type="match status" value="1"/>
</dbReference>
<evidence type="ECO:0000259" key="2">
    <source>
        <dbReference type="Pfam" id="PF12773"/>
    </source>
</evidence>
<dbReference type="AlphaFoldDB" id="A0AAW8THI8"/>
<dbReference type="RefSeq" id="WP_137603605.1">
    <property type="nucleotide sequence ID" value="NZ_JARPYR010000007.1"/>
</dbReference>
<dbReference type="PANTHER" id="PTHR40038">
    <property type="entry name" value="MEMBRANE-ASSOCIATED PROTEIN TCAA"/>
    <property type="match status" value="1"/>
</dbReference>
<dbReference type="InterPro" id="IPR054530">
    <property type="entry name" value="TcaA_4th"/>
</dbReference>
<sequence length="514" mass="58432">MKECLQCGHKNLENAHFCEECGNAFKMDDLNETIELKKESSENNSTNKQFCPNCGTIIPPDSQFCTSCGYALKDTLGPIRPVKRSLSKKQKNGLIAGLLLLVLFVGGFLFGRYYYSYPQQLNRFEQVFETQDPSKIAEIVTSEDPNYKVSAGNLKKFISYYQADSHKKDFSEFLADLKNDPSQLADFSVQGKGRFWGLFPRYQLVIQPVYLTIATDQADMELLLDNKKLAISKGHDYQTTWGPLTPGNYQVIGKLDNEKAVATQQLIRYHNPKFETDSHVTINLHKISFKVTSNIDGAKVLLNDKEVGTIQNGQAEIKDVVWHQGLAVQLAYETANDQLKTDTYQLSADEYLADDYDADSYASEISLDFDAIQTKADVQSYLDDLYSELSSYTSTYSDFETTERRDLAEYFVNGLDNTDEKDFEKFINDIKTSDKKLRVDAQAKVETVSLTGKNTYTVQYLIYYDTIYKDDTPDVNQVFRYKKATLYYNEDEAKFQIDNLGGVENFETVDSGDA</sequence>
<evidence type="ECO:0000259" key="4">
    <source>
        <dbReference type="Pfam" id="PF22820"/>
    </source>
</evidence>
<dbReference type="EMBL" id="JARPYR010000007">
    <property type="protein sequence ID" value="MDT2596436.1"/>
    <property type="molecule type" value="Genomic_DNA"/>
</dbReference>
<feature type="transmembrane region" description="Helical" evidence="1">
    <location>
        <begin position="93"/>
        <end position="115"/>
    </location>
</feature>
<protein>
    <submittedName>
        <fullName evidence="6">Zinc-ribbon domain-containing protein</fullName>
    </submittedName>
</protein>
<dbReference type="Proteomes" id="UP001256547">
    <property type="component" value="Unassembled WGS sequence"/>
</dbReference>
<keyword evidence="1" id="KW-0472">Membrane</keyword>